<dbReference type="STRING" id="1123071.SAMN02745181_2048"/>
<gene>
    <name evidence="5" type="ORF">SAMN02745181_2048</name>
</gene>
<name>A0A1M6J966_9BACT</name>
<dbReference type="Gene3D" id="2.60.40.1930">
    <property type="match status" value="1"/>
</dbReference>
<dbReference type="Gene3D" id="1.50.10.20">
    <property type="match status" value="1"/>
</dbReference>
<keyword evidence="2" id="KW-0732">Signal</keyword>
<dbReference type="OrthoDB" id="9767116at2"/>
<proteinExistence type="inferred from homology"/>
<sequence length="1906" mass="213635">MKRLAFTLSLLAAATLQAKPTLHISTSDIRPESTYKLVFDRAVVPESVVNTTTTNSILSIKPEIKGELRWSSQNMAQFIPSEAPKMGTEYTFSINSKLQHLDKSPIPDGKIRSLASEAFKPSYHRKSSVNNRMPSNYIRFNDDVDPDKIEKFFYYIDEEGHRLDAVVRQATWGDLESTYYIRPSWHQRFINLKAKKEDQQVEEKTEWQQNSPISNGVIVTPKKPLPIGEKWNLMVKKGLPNLSKTNKTPEQIAYFIWSIKPFEIKEISPLVRADHPREILFYFNSNLAKGLKEEQLSQLITVTPTPPNLKISLDGNSYLVASGDFSGTNNYTVTVSEDLAAANGLTLEKSTAKKIVFKNVESGIGLPTFNTAQLSKGHRTYTVDTVNMKEIHVRIKALEPKQLIRTEQGYRHYTGDGYNYDDISPTKPLPFELISGDTVYDQVIALDNKIDTSIRITLNWDEILPDKQQSASLFVSVVGTPKDQLSSEESRKREAQAVIQLTDLGLAWKIAEDHVWIYTYSLDTGLPVPSATVSIYGEDAKLLQTVKSDKSGLAKLPRSEADRHLIAHLKDDSFAVTFDNSLSTVYMWRFPVNFSWSEKTYWERDMMTFTDRNLYRPGEKVRFKAILREFMDNQIRLTEDSKVQVQLRDPDRKVLFEKEITLSKNGSLDTEFDLPSEKVGTFSIHCQIVTNEDAETVADADEEENEQQARSVFLHRFSVQEFRRNAFEISANLPAPKPGDTNIQLDVEANYYQGTPVAEGELQWHFTSTPTGFYPDKFRDFKFGDHRKYDPYYWSYYFGYKDDSSNFRDSEHKNGKLTLSSDGSASVSMDIPKLEFPSPQRLSFTSSIRDTRDQTLSDTQTVVHHPTAIYYGISRRDQLTRVSEPFKLNIVAVDPDGEYSKTTSKVSVQIQREYHVTNKVKSDDGRVRVHNETKIEDISTQEFEVKAGKTNALSLTAEKPGRYIFTVKGADAEGRESISASHLYVYGSKEYPWATEEGMRIKLVSEKKNYLPGDTARILVMTPIEGTALVSVERKGVIQTFRRTLSMDKPVIEFPIDDTMAPNAYVSVLVIRGAADSPHKYKQAALKLGFCEISVTDPSKKLKIALEIPGDYHRPGEEVTVTGKVTDHRGRAVSNSEVVLYAEDEGTLAVMGYHTPSPLKHFHRDRPLSLRTGVSLGSIVSENPEDAYYGNKGFTIGGGGGFFDETAGEDIKPRNNFDPCAAWFPTVITDSKGQFKLSFNTPDTLTRYRVMATALSGADRFGSTSTDLVVSKNIMLEPKPPRFASEGDTMTQRVLVQNVSKLSGTWDVSLTADSLTKVIGATENTLTKSVTLTAGEQATVSFDVSFINTGETQWTWKAIPRELEGTELTSATSSEYSDAMINKFEVTYPRPLLRHANFIRFENGNENRINMVANVNPILMNGRGHADLELSNSLLLEAGGAVDYLLRYPYGCVEQTTSSLMPWFAVRDLKSTVPGFANTSEKKVKEAIQKGANRLLSMQTSSGGLSYWPGEGEATDWATAYGGMALLLAKQQGANVPDSAIDGITKYLAESLRKPAKPNYNQWHADTECRALYVLALAGKPQQAFQNKFYDMKDKLGDSSRAFLALAIHHSGGAKDQAISLLTEPVKDDPNSYWMRYRANVPSQLLAWSTIDPKGEQADLKLQELLAKRGQQGHWHTTWVNGWALHAMAAYARYVESERSDSTITLHLASGTKTIQLSKNQPVQNLRLPLEEVQNLEASSDHKAFARVVISAKPEVAPVGPVGHSGLAIKRRYERVTSDGKTSPLLYPKVGDLVLVTLDITFADELQYVAIDDPLPSTFEIVNEDFASQAAFVKSKKNWKVARTELRDDRALFFLNRSWRGRTDSVSYLARITAEGEVHAPPAKVEAMYDPSKYALSGARTITTTR</sequence>
<reference evidence="5 6" key="1">
    <citation type="submission" date="2016-11" db="EMBL/GenBank/DDBJ databases">
        <authorList>
            <person name="Jaros S."/>
            <person name="Januszkiewicz K."/>
            <person name="Wedrychowicz H."/>
        </authorList>
    </citation>
    <scope>NUCLEOTIDE SEQUENCE [LARGE SCALE GENOMIC DNA]</scope>
    <source>
        <strain evidence="5 6">DSM 18772</strain>
    </source>
</reference>
<dbReference type="Pfam" id="PF00207">
    <property type="entry name" value="A2M"/>
    <property type="match status" value="1"/>
</dbReference>
<dbReference type="RefSeq" id="WP_143183611.1">
    <property type="nucleotide sequence ID" value="NZ_FQYR01000003.1"/>
</dbReference>
<dbReference type="InterPro" id="IPR051802">
    <property type="entry name" value="YfhM-like"/>
</dbReference>
<organism evidence="5 6">
    <name type="scientific">Rubritalea squalenifaciens DSM 18772</name>
    <dbReference type="NCBI Taxonomy" id="1123071"/>
    <lineage>
        <taxon>Bacteria</taxon>
        <taxon>Pseudomonadati</taxon>
        <taxon>Verrucomicrobiota</taxon>
        <taxon>Verrucomicrobiia</taxon>
        <taxon>Verrucomicrobiales</taxon>
        <taxon>Rubritaleaceae</taxon>
        <taxon>Rubritalea</taxon>
    </lineage>
</organism>
<dbReference type="PANTHER" id="PTHR40094:SF1">
    <property type="entry name" value="UBIQUITIN DOMAIN-CONTAINING PROTEIN"/>
    <property type="match status" value="1"/>
</dbReference>
<dbReference type="InterPro" id="IPR002890">
    <property type="entry name" value="MG2"/>
</dbReference>
<dbReference type="GO" id="GO:0004866">
    <property type="term" value="F:endopeptidase inhibitor activity"/>
    <property type="evidence" value="ECO:0007669"/>
    <property type="project" value="InterPro"/>
</dbReference>
<dbReference type="Pfam" id="PF17973">
    <property type="entry name" value="bMG10"/>
    <property type="match status" value="1"/>
</dbReference>
<evidence type="ECO:0000259" key="3">
    <source>
        <dbReference type="SMART" id="SM01359"/>
    </source>
</evidence>
<dbReference type="InterPro" id="IPR011626">
    <property type="entry name" value="Alpha-macroglobulin_TED"/>
</dbReference>
<dbReference type="InterPro" id="IPR047565">
    <property type="entry name" value="Alpha-macroglob_thiol-ester_cl"/>
</dbReference>
<comment type="similarity">
    <text evidence="1">Belongs to the protease inhibitor I39 (alpha-2-macroglobulin) family. Bacterial alpha-2-macroglobulin subfamily.</text>
</comment>
<dbReference type="EMBL" id="FQYR01000003">
    <property type="protein sequence ID" value="SHJ43235.1"/>
    <property type="molecule type" value="Genomic_DNA"/>
</dbReference>
<dbReference type="PANTHER" id="PTHR40094">
    <property type="entry name" value="ALPHA-2-MACROGLOBULIN HOMOLOG"/>
    <property type="match status" value="1"/>
</dbReference>
<evidence type="ECO:0000256" key="1">
    <source>
        <dbReference type="ARBA" id="ARBA00010556"/>
    </source>
</evidence>
<keyword evidence="6" id="KW-1185">Reference proteome</keyword>
<dbReference type="Pfam" id="PF01835">
    <property type="entry name" value="MG2"/>
    <property type="match status" value="1"/>
</dbReference>
<dbReference type="CDD" id="cd02891">
    <property type="entry name" value="A2M_like"/>
    <property type="match status" value="1"/>
</dbReference>
<dbReference type="SUPFAM" id="SSF48239">
    <property type="entry name" value="Terpenoid cyclases/Protein prenyltransferases"/>
    <property type="match status" value="1"/>
</dbReference>
<protein>
    <submittedName>
        <fullName evidence="5">Uncharacterized conserved protein YfaS, alpha-2-macroglobulin family</fullName>
    </submittedName>
</protein>
<dbReference type="GO" id="GO:0005615">
    <property type="term" value="C:extracellular space"/>
    <property type="evidence" value="ECO:0007669"/>
    <property type="project" value="InterPro"/>
</dbReference>
<dbReference type="InterPro" id="IPR001599">
    <property type="entry name" value="Macroglobln_a2"/>
</dbReference>
<dbReference type="FunCoup" id="A0A1M6J966">
    <property type="interactions" value="79"/>
</dbReference>
<dbReference type="SMART" id="SM01360">
    <property type="entry name" value="A2M"/>
    <property type="match status" value="1"/>
</dbReference>
<dbReference type="SMART" id="SM01359">
    <property type="entry name" value="A2M_N_2"/>
    <property type="match status" value="1"/>
</dbReference>
<dbReference type="Pfam" id="PF11974">
    <property type="entry name" value="bMG3"/>
    <property type="match status" value="1"/>
</dbReference>
<evidence type="ECO:0000313" key="6">
    <source>
        <dbReference type="Proteomes" id="UP000184510"/>
    </source>
</evidence>
<feature type="chain" id="PRO_5013178145" evidence="2">
    <location>
        <begin position="19"/>
        <end position="1906"/>
    </location>
</feature>
<feature type="domain" description="Alpha-2-macroglobulin bait region" evidence="3">
    <location>
        <begin position="1001"/>
        <end position="1150"/>
    </location>
</feature>
<dbReference type="InterPro" id="IPR011625">
    <property type="entry name" value="A2M_N_BRD"/>
</dbReference>
<evidence type="ECO:0000313" key="5">
    <source>
        <dbReference type="EMBL" id="SHJ43235.1"/>
    </source>
</evidence>
<dbReference type="Pfam" id="PF07678">
    <property type="entry name" value="TED_complement"/>
    <property type="match status" value="1"/>
</dbReference>
<feature type="signal peptide" evidence="2">
    <location>
        <begin position="1"/>
        <end position="18"/>
    </location>
</feature>
<evidence type="ECO:0000259" key="4">
    <source>
        <dbReference type="SMART" id="SM01360"/>
    </source>
</evidence>
<dbReference type="Proteomes" id="UP000184510">
    <property type="component" value="Unassembled WGS sequence"/>
</dbReference>
<evidence type="ECO:0000256" key="2">
    <source>
        <dbReference type="SAM" id="SignalP"/>
    </source>
</evidence>
<accession>A0A1M6J966</accession>
<dbReference type="Pfam" id="PF07703">
    <property type="entry name" value="A2M_BRD"/>
    <property type="match status" value="1"/>
</dbReference>
<feature type="domain" description="Alpha-2-macroglobulin" evidence="4">
    <location>
        <begin position="1221"/>
        <end position="1310"/>
    </location>
</feature>
<dbReference type="InterPro" id="IPR021868">
    <property type="entry name" value="Alpha_2_Macroglob_MG3"/>
</dbReference>
<dbReference type="InParanoid" id="A0A1M6J966"/>
<dbReference type="SMART" id="SM01419">
    <property type="entry name" value="Thiol-ester_cl"/>
    <property type="match status" value="1"/>
</dbReference>
<dbReference type="InterPro" id="IPR041246">
    <property type="entry name" value="Bact_MG10"/>
</dbReference>
<dbReference type="InterPro" id="IPR008930">
    <property type="entry name" value="Terpenoid_cyclase/PrenylTrfase"/>
</dbReference>